<dbReference type="EMBL" id="JAULSR010000008">
    <property type="protein sequence ID" value="KAK0613027.1"/>
    <property type="molecule type" value="Genomic_DNA"/>
</dbReference>
<sequence>MCLCQCFASLRFVGVLLVCASSPSLPASAEAAPKAETKPKIRTDAPAEASTKTVTFQSRCVEVTGGHHWRSMEASGSGPTKGAVIGWTTAGATGDTMGRAAVPLPVFATKSVSQSVIICRLLGLRSTQDLQAVGSRRRALPRLGPGSYGVGKKH</sequence>
<feature type="region of interest" description="Disordered" evidence="1">
    <location>
        <begin position="29"/>
        <end position="48"/>
    </location>
</feature>
<feature type="signal peptide" evidence="2">
    <location>
        <begin position="1"/>
        <end position="31"/>
    </location>
</feature>
<evidence type="ECO:0000313" key="4">
    <source>
        <dbReference type="Proteomes" id="UP001174934"/>
    </source>
</evidence>
<accession>A0AA39TIQ9</accession>
<protein>
    <recommendedName>
        <fullName evidence="5">Secreted protein</fullName>
    </recommendedName>
</protein>
<dbReference type="AlphaFoldDB" id="A0AA39TIQ9"/>
<evidence type="ECO:0000256" key="2">
    <source>
        <dbReference type="SAM" id="SignalP"/>
    </source>
</evidence>
<keyword evidence="4" id="KW-1185">Reference proteome</keyword>
<gene>
    <name evidence="3" type="ORF">B0T17DRAFT_511384</name>
</gene>
<evidence type="ECO:0000256" key="1">
    <source>
        <dbReference type="SAM" id="MobiDB-lite"/>
    </source>
</evidence>
<evidence type="ECO:0008006" key="5">
    <source>
        <dbReference type="Google" id="ProtNLM"/>
    </source>
</evidence>
<keyword evidence="2" id="KW-0732">Signal</keyword>
<evidence type="ECO:0000313" key="3">
    <source>
        <dbReference type="EMBL" id="KAK0613027.1"/>
    </source>
</evidence>
<feature type="compositionally biased region" description="Basic and acidic residues" evidence="1">
    <location>
        <begin position="33"/>
        <end position="45"/>
    </location>
</feature>
<comment type="caution">
    <text evidence="3">The sequence shown here is derived from an EMBL/GenBank/DDBJ whole genome shotgun (WGS) entry which is preliminary data.</text>
</comment>
<organism evidence="3 4">
    <name type="scientific">Bombardia bombarda</name>
    <dbReference type="NCBI Taxonomy" id="252184"/>
    <lineage>
        <taxon>Eukaryota</taxon>
        <taxon>Fungi</taxon>
        <taxon>Dikarya</taxon>
        <taxon>Ascomycota</taxon>
        <taxon>Pezizomycotina</taxon>
        <taxon>Sordariomycetes</taxon>
        <taxon>Sordariomycetidae</taxon>
        <taxon>Sordariales</taxon>
        <taxon>Lasiosphaeriaceae</taxon>
        <taxon>Bombardia</taxon>
    </lineage>
</organism>
<name>A0AA39TIQ9_9PEZI</name>
<reference evidence="3" key="1">
    <citation type="submission" date="2023-06" db="EMBL/GenBank/DDBJ databases">
        <title>Genome-scale phylogeny and comparative genomics of the fungal order Sordariales.</title>
        <authorList>
            <consortium name="Lawrence Berkeley National Laboratory"/>
            <person name="Hensen N."/>
            <person name="Bonometti L."/>
            <person name="Westerberg I."/>
            <person name="Brannstrom I.O."/>
            <person name="Guillou S."/>
            <person name="Cros-Aarteil S."/>
            <person name="Calhoun S."/>
            <person name="Haridas S."/>
            <person name="Kuo A."/>
            <person name="Mondo S."/>
            <person name="Pangilinan J."/>
            <person name="Riley R."/>
            <person name="LaButti K."/>
            <person name="Andreopoulos B."/>
            <person name="Lipzen A."/>
            <person name="Chen C."/>
            <person name="Yanf M."/>
            <person name="Daum C."/>
            <person name="Ng V."/>
            <person name="Clum A."/>
            <person name="Steindorff A."/>
            <person name="Ohm R."/>
            <person name="Martin F."/>
            <person name="Silar P."/>
            <person name="Natvig D."/>
            <person name="Lalanne C."/>
            <person name="Gautier V."/>
            <person name="Ament-velasquez S.L."/>
            <person name="Kruys A."/>
            <person name="Hutchinson M.I."/>
            <person name="Powell A.J."/>
            <person name="Barry K."/>
            <person name="Miller A.N."/>
            <person name="Grigoriev I.V."/>
            <person name="Debuchy R."/>
            <person name="Gladieux P."/>
            <person name="Thoren M.H."/>
            <person name="Johannesson H."/>
        </authorList>
    </citation>
    <scope>NUCLEOTIDE SEQUENCE</scope>
    <source>
        <strain evidence="3">SMH3391-2</strain>
    </source>
</reference>
<dbReference type="Proteomes" id="UP001174934">
    <property type="component" value="Unassembled WGS sequence"/>
</dbReference>
<feature type="chain" id="PRO_5041447320" description="Secreted protein" evidence="2">
    <location>
        <begin position="32"/>
        <end position="154"/>
    </location>
</feature>
<proteinExistence type="predicted"/>